<evidence type="ECO:0000256" key="15">
    <source>
        <dbReference type="SAM" id="SignalP"/>
    </source>
</evidence>
<evidence type="ECO:0000256" key="9">
    <source>
        <dbReference type="ARBA" id="ARBA00022989"/>
    </source>
</evidence>
<evidence type="ECO:0000256" key="8">
    <source>
        <dbReference type="ARBA" id="ARBA00022840"/>
    </source>
</evidence>
<dbReference type="Pfam" id="PF12819">
    <property type="entry name" value="Malectin_like"/>
    <property type="match status" value="1"/>
</dbReference>
<dbReference type="PROSITE" id="PS00107">
    <property type="entry name" value="PROTEIN_KINASE_ATP"/>
    <property type="match status" value="1"/>
</dbReference>
<feature type="domain" description="Protein kinase" evidence="16">
    <location>
        <begin position="490"/>
        <end position="767"/>
    </location>
</feature>
<evidence type="ECO:0000313" key="18">
    <source>
        <dbReference type="RefSeq" id="XP_018435200.1"/>
    </source>
</evidence>
<dbReference type="PROSITE" id="PS00108">
    <property type="entry name" value="PROTEIN_KINASE_ST"/>
    <property type="match status" value="1"/>
</dbReference>
<dbReference type="Proteomes" id="UP000504610">
    <property type="component" value="Chromosome 6"/>
</dbReference>
<dbReference type="InterPro" id="IPR045874">
    <property type="entry name" value="LRK10/LRL21-25-like"/>
</dbReference>
<dbReference type="SMART" id="SM00220">
    <property type="entry name" value="S_TKc"/>
    <property type="match status" value="1"/>
</dbReference>
<organism evidence="17 18">
    <name type="scientific">Raphanus sativus</name>
    <name type="common">Radish</name>
    <name type="synonym">Raphanus raphanistrum var. sativus</name>
    <dbReference type="NCBI Taxonomy" id="3726"/>
    <lineage>
        <taxon>Eukaryota</taxon>
        <taxon>Viridiplantae</taxon>
        <taxon>Streptophyta</taxon>
        <taxon>Embryophyta</taxon>
        <taxon>Tracheophyta</taxon>
        <taxon>Spermatophyta</taxon>
        <taxon>Magnoliopsida</taxon>
        <taxon>eudicotyledons</taxon>
        <taxon>Gunneridae</taxon>
        <taxon>Pentapetalae</taxon>
        <taxon>rosids</taxon>
        <taxon>malvids</taxon>
        <taxon>Brassicales</taxon>
        <taxon>Brassicaceae</taxon>
        <taxon>Brassiceae</taxon>
        <taxon>Raphanus</taxon>
    </lineage>
</organism>
<dbReference type="InterPro" id="IPR000719">
    <property type="entry name" value="Prot_kinase_dom"/>
</dbReference>
<name>A0A6J0JHV0_RAPSA</name>
<dbReference type="InterPro" id="IPR011009">
    <property type="entry name" value="Kinase-like_dom_sf"/>
</dbReference>
<evidence type="ECO:0000256" key="13">
    <source>
        <dbReference type="SAM" id="MobiDB-lite"/>
    </source>
</evidence>
<evidence type="ECO:0000256" key="5">
    <source>
        <dbReference type="ARBA" id="ARBA00022729"/>
    </source>
</evidence>
<dbReference type="PROSITE" id="PS50011">
    <property type="entry name" value="PROTEIN_KINASE_DOM"/>
    <property type="match status" value="1"/>
</dbReference>
<dbReference type="PANTHER" id="PTHR27009">
    <property type="entry name" value="RUST RESISTANCE KINASE LR10-RELATED"/>
    <property type="match status" value="1"/>
</dbReference>
<evidence type="ECO:0000256" key="14">
    <source>
        <dbReference type="SAM" id="Phobius"/>
    </source>
</evidence>
<dbReference type="FunFam" id="1.10.510.10:FF:000590">
    <property type="entry name" value="PR5-like receptor kinase"/>
    <property type="match status" value="1"/>
</dbReference>
<dbReference type="GO" id="GO:0004674">
    <property type="term" value="F:protein serine/threonine kinase activity"/>
    <property type="evidence" value="ECO:0007669"/>
    <property type="project" value="UniProtKB-KW"/>
</dbReference>
<evidence type="ECO:0000256" key="7">
    <source>
        <dbReference type="ARBA" id="ARBA00022777"/>
    </source>
</evidence>
<protein>
    <submittedName>
        <fullName evidence="18">Probable receptor-like protein kinase At5g39030</fullName>
    </submittedName>
</protein>
<dbReference type="GeneID" id="108807413"/>
<dbReference type="InterPro" id="IPR001245">
    <property type="entry name" value="Ser-Thr/Tyr_kinase_cat_dom"/>
</dbReference>
<keyword evidence="7" id="KW-0418">Kinase</keyword>
<evidence type="ECO:0000256" key="11">
    <source>
        <dbReference type="ARBA" id="ARBA00023180"/>
    </source>
</evidence>
<keyword evidence="5 15" id="KW-0732">Signal</keyword>
<evidence type="ECO:0000256" key="4">
    <source>
        <dbReference type="ARBA" id="ARBA00022692"/>
    </source>
</evidence>
<dbReference type="Gene3D" id="1.10.510.10">
    <property type="entry name" value="Transferase(Phosphotransferase) domain 1"/>
    <property type="match status" value="1"/>
</dbReference>
<evidence type="ECO:0000313" key="17">
    <source>
        <dbReference type="Proteomes" id="UP000504610"/>
    </source>
</evidence>
<sequence>MNCFIFFVFYILVSSSTTGGEGETEACKPTDVFLINCGATSNTSDTTGRTWTQDQQKDHALNSVNASFPSEASKLEWPVHQVPYKTVRIIRSKFTYTISVSPGWKFVRLHFYPTRYGSDLDAVKSLFSVTANGFTLLKNFSPGLTAKGSSKPFVIKEFIVPVLGGHKTTLNLTLTPSPHTLAFINGVEIVSIPNRLYTKGGFDDRITDVGTNNDFEIDATTALETVYRVKVAGDEVPEITDPGMFRQWPSDSEAIQKIESVDTSIISRFAGFVEQYINYTKKTPACVAPKAVYGGTYLDIENEKYPKQNPDFGLTWLFPVDAGFNYLVRLHFCDSTWKRAALPRFSIYIGNKIAKAETDVRNLSGGPMLPMYLDFKTFLSGKSGKRPNLRLDLHPQNKENQQYVDCGLGGIEILKLSDSKGNLSGSNKGPIALHVLAIILIATGSVAGLATFIIVLMRQTKRKNKKDNNVVVLKVLLKQYTYAELKKITKSFSHTLGKGGFGTVYGGNLCDGVKVAVKVMKDLKGTGEDFMNEIASMSQTSHVNIVSLLGFCYEGSKRAIVYEFLENGSLDQFISVANSSLMNVKTLYGIALGIARGLEYLHYGCKTRIVHFDIKPQNILLDGNLCPKLSDFGLAKLCEKRESIVSLMDTRGTIGYIAPEVVSRTYGGVSHKSDVYSFGMLVLDMIGANNKEILATAASNASSVYFPDWVYKELENGEQTWRFGDEITIEEKETAKKMVLIGLWCIKPCPSYRPPMNKVVEMMEGSLDALEIPPKPSVQISPRLTTESSSLSDSNWNVDSAA</sequence>
<reference evidence="17" key="1">
    <citation type="journal article" date="2019" name="Database">
        <title>The radish genome database (RadishGD): an integrated information resource for radish genomics.</title>
        <authorList>
            <person name="Yu H.J."/>
            <person name="Baek S."/>
            <person name="Lee Y.J."/>
            <person name="Cho A."/>
            <person name="Mun J.H."/>
        </authorList>
    </citation>
    <scope>NUCLEOTIDE SEQUENCE [LARGE SCALE GENOMIC DNA]</scope>
    <source>
        <strain evidence="17">cv. WK10039</strain>
    </source>
</reference>
<gene>
    <name evidence="18" type="primary">LOC108807413</name>
</gene>
<reference evidence="18" key="2">
    <citation type="submission" date="2025-08" db="UniProtKB">
        <authorList>
            <consortium name="RefSeq"/>
        </authorList>
    </citation>
    <scope>IDENTIFICATION</scope>
    <source>
        <tissue evidence="18">Leaf</tissue>
    </source>
</reference>
<keyword evidence="11" id="KW-0325">Glycoprotein</keyword>
<evidence type="ECO:0000256" key="6">
    <source>
        <dbReference type="ARBA" id="ARBA00022741"/>
    </source>
</evidence>
<keyword evidence="10 14" id="KW-0472">Membrane</keyword>
<evidence type="ECO:0000256" key="10">
    <source>
        <dbReference type="ARBA" id="ARBA00023136"/>
    </source>
</evidence>
<accession>A0A6J0JHV0</accession>
<keyword evidence="6 12" id="KW-0547">Nucleotide-binding</keyword>
<keyword evidence="17" id="KW-1185">Reference proteome</keyword>
<keyword evidence="2" id="KW-0723">Serine/threonine-protein kinase</keyword>
<evidence type="ECO:0000259" key="16">
    <source>
        <dbReference type="PROSITE" id="PS50011"/>
    </source>
</evidence>
<dbReference type="Gene3D" id="2.60.120.430">
    <property type="entry name" value="Galactose-binding lectin"/>
    <property type="match status" value="2"/>
</dbReference>
<dbReference type="FunFam" id="2.60.120.430:FF:000003">
    <property type="entry name" value="FERONIA receptor-like kinase"/>
    <property type="match status" value="1"/>
</dbReference>
<comment type="subcellular location">
    <subcellularLocation>
        <location evidence="1">Membrane</location>
        <topology evidence="1">Single-pass type I membrane protein</topology>
    </subcellularLocation>
</comment>
<dbReference type="GO" id="GO:0016020">
    <property type="term" value="C:membrane"/>
    <property type="evidence" value="ECO:0007669"/>
    <property type="project" value="UniProtKB-SubCell"/>
</dbReference>
<feature type="signal peptide" evidence="15">
    <location>
        <begin position="1"/>
        <end position="22"/>
    </location>
</feature>
<evidence type="ECO:0000256" key="1">
    <source>
        <dbReference type="ARBA" id="ARBA00004479"/>
    </source>
</evidence>
<dbReference type="Gene3D" id="3.30.200.20">
    <property type="entry name" value="Phosphorylase Kinase, domain 1"/>
    <property type="match status" value="1"/>
</dbReference>
<feature type="region of interest" description="Disordered" evidence="13">
    <location>
        <begin position="778"/>
        <end position="802"/>
    </location>
</feature>
<dbReference type="InterPro" id="IPR017441">
    <property type="entry name" value="Protein_kinase_ATP_BS"/>
</dbReference>
<evidence type="ECO:0000256" key="2">
    <source>
        <dbReference type="ARBA" id="ARBA00022527"/>
    </source>
</evidence>
<dbReference type="InterPro" id="IPR024788">
    <property type="entry name" value="Malectin-like_Carb-bd_dom"/>
</dbReference>
<dbReference type="RefSeq" id="XP_018435200.1">
    <property type="nucleotide sequence ID" value="XM_018579698.2"/>
</dbReference>
<dbReference type="Pfam" id="PF07714">
    <property type="entry name" value="PK_Tyr_Ser-Thr"/>
    <property type="match status" value="1"/>
</dbReference>
<keyword evidence="8 12" id="KW-0067">ATP-binding</keyword>
<dbReference type="FunFam" id="3.30.200.20:FF:000178">
    <property type="entry name" value="serine/threonine-protein kinase PBS1-like"/>
    <property type="match status" value="1"/>
</dbReference>
<keyword evidence="4 14" id="KW-0812">Transmembrane</keyword>
<dbReference type="GO" id="GO:0005524">
    <property type="term" value="F:ATP binding"/>
    <property type="evidence" value="ECO:0007669"/>
    <property type="project" value="UniProtKB-UniRule"/>
</dbReference>
<dbReference type="OrthoDB" id="993129at2759"/>
<evidence type="ECO:0000256" key="12">
    <source>
        <dbReference type="PROSITE-ProRule" id="PRU10141"/>
    </source>
</evidence>
<dbReference type="SUPFAM" id="SSF56112">
    <property type="entry name" value="Protein kinase-like (PK-like)"/>
    <property type="match status" value="1"/>
</dbReference>
<dbReference type="KEGG" id="rsz:108807413"/>
<keyword evidence="9 14" id="KW-1133">Transmembrane helix</keyword>
<dbReference type="InterPro" id="IPR008271">
    <property type="entry name" value="Ser/Thr_kinase_AS"/>
</dbReference>
<feature type="binding site" evidence="12">
    <location>
        <position position="518"/>
    </location>
    <ligand>
        <name>ATP</name>
        <dbReference type="ChEBI" id="CHEBI:30616"/>
    </ligand>
</feature>
<proteinExistence type="predicted"/>
<dbReference type="AlphaFoldDB" id="A0A6J0JHV0"/>
<dbReference type="FunFam" id="2.60.120.430:FF:000007">
    <property type="entry name" value="FERONIA receptor-like kinase"/>
    <property type="match status" value="1"/>
</dbReference>
<feature type="transmembrane region" description="Helical" evidence="14">
    <location>
        <begin position="431"/>
        <end position="456"/>
    </location>
</feature>
<feature type="chain" id="PRO_5026856770" evidence="15">
    <location>
        <begin position="23"/>
        <end position="802"/>
    </location>
</feature>
<keyword evidence="3" id="KW-0808">Transferase</keyword>
<evidence type="ECO:0000256" key="3">
    <source>
        <dbReference type="ARBA" id="ARBA00022679"/>
    </source>
</evidence>